<dbReference type="RefSeq" id="WP_060386303.1">
    <property type="nucleotide sequence ID" value="NZ_LRGC01000016.1"/>
</dbReference>
<protein>
    <submittedName>
        <fullName evidence="2">Putative DNA polymerase III, PolC-like</fullName>
    </submittedName>
</protein>
<dbReference type="GO" id="GO:0006259">
    <property type="term" value="P:DNA metabolic process"/>
    <property type="evidence" value="ECO:0007669"/>
    <property type="project" value="UniProtKB-ARBA"/>
</dbReference>
<feature type="domain" description="Exonuclease" evidence="1">
    <location>
        <begin position="12"/>
        <end position="234"/>
    </location>
</feature>
<reference evidence="2 3" key="1">
    <citation type="journal article" date="2016" name="BMC Genomics">
        <title>Type VI secretion systems of human gut Bacteroidales segregate into three genetic architectures, two of which are contained on mobile genetic elements.</title>
        <authorList>
            <person name="Coyne M.J."/>
            <person name="Roelofs K.G."/>
            <person name="Comstock L.E."/>
        </authorList>
    </citation>
    <scope>NUCLEOTIDE SEQUENCE [LARGE SCALE GENOMIC DNA]</scope>
    <source>
        <strain evidence="2 3">CL09T03C01</strain>
    </source>
</reference>
<gene>
    <name evidence="2" type="ORF">AA415_02661</name>
</gene>
<name>A0A108T3V6_BACSE</name>
<dbReference type="Proteomes" id="UP000056419">
    <property type="component" value="Unassembled WGS sequence"/>
</dbReference>
<dbReference type="SMART" id="SM00479">
    <property type="entry name" value="EXOIII"/>
    <property type="match status" value="1"/>
</dbReference>
<organism evidence="2 3">
    <name type="scientific">Bacteroides stercoris</name>
    <dbReference type="NCBI Taxonomy" id="46506"/>
    <lineage>
        <taxon>Bacteria</taxon>
        <taxon>Pseudomonadati</taxon>
        <taxon>Bacteroidota</taxon>
        <taxon>Bacteroidia</taxon>
        <taxon>Bacteroidales</taxon>
        <taxon>Bacteroidaceae</taxon>
        <taxon>Bacteroides</taxon>
    </lineage>
</organism>
<dbReference type="InterPro" id="IPR013520">
    <property type="entry name" value="Ribonucl_H"/>
</dbReference>
<dbReference type="GO" id="GO:0004527">
    <property type="term" value="F:exonuclease activity"/>
    <property type="evidence" value="ECO:0007669"/>
    <property type="project" value="UniProtKB-ARBA"/>
</dbReference>
<evidence type="ECO:0000313" key="2">
    <source>
        <dbReference type="EMBL" id="KWR52983.1"/>
    </source>
</evidence>
<evidence type="ECO:0000259" key="1">
    <source>
        <dbReference type="SMART" id="SM00479"/>
    </source>
</evidence>
<dbReference type="InterPro" id="IPR012337">
    <property type="entry name" value="RNaseH-like_sf"/>
</dbReference>
<accession>A0A108T3V6</accession>
<dbReference type="Pfam" id="PF00929">
    <property type="entry name" value="RNase_T"/>
    <property type="match status" value="1"/>
</dbReference>
<proteinExistence type="predicted"/>
<dbReference type="Gene3D" id="3.30.420.10">
    <property type="entry name" value="Ribonuclease H-like superfamily/Ribonuclease H"/>
    <property type="match status" value="1"/>
</dbReference>
<comment type="caution">
    <text evidence="2">The sequence shown here is derived from an EMBL/GenBank/DDBJ whole genome shotgun (WGS) entry which is preliminary data.</text>
</comment>
<evidence type="ECO:0000313" key="3">
    <source>
        <dbReference type="Proteomes" id="UP000056419"/>
    </source>
</evidence>
<dbReference type="PATRIC" id="fig|46506.5.peg.2855"/>
<dbReference type="InterPro" id="IPR036397">
    <property type="entry name" value="RNaseH_sf"/>
</dbReference>
<sequence>MATPNNEKPIIVAFTLDFETGGLNCQDCACTQIAIHAVRIDTFETIDRYVKYIYPYNQQPDKGVSKRKVLKSKFDKDDEVPMKYEEKALTYSAITMDMLKSLGVYIKVVASEVIEFIRKNTLSKGLNKKPFLIGQNIGFDIGFMQQLMEYGGQMKEFAKLMRGATDFYGHFQPLYIDTIVLGQLALSHLEDMTSYKLEIMAEKFGIELDDAHDADADVTATTNVAMVCTKRMRNACGIDGDGMVMTKTEKSRIHFKI</sequence>
<dbReference type="AlphaFoldDB" id="A0A108T3V6"/>
<dbReference type="EMBL" id="LRGC01000016">
    <property type="protein sequence ID" value="KWR52983.1"/>
    <property type="molecule type" value="Genomic_DNA"/>
</dbReference>
<dbReference type="SUPFAM" id="SSF53098">
    <property type="entry name" value="Ribonuclease H-like"/>
    <property type="match status" value="1"/>
</dbReference>
<dbReference type="STRING" id="46506.AA415_02661"/>
<keyword evidence="3" id="KW-1185">Reference proteome</keyword>
<dbReference type="GO" id="GO:0003676">
    <property type="term" value="F:nucleic acid binding"/>
    <property type="evidence" value="ECO:0007669"/>
    <property type="project" value="InterPro"/>
</dbReference>